<gene>
    <name evidence="5" type="ORF">FBQ74_10915</name>
</gene>
<evidence type="ECO:0000259" key="3">
    <source>
        <dbReference type="PROSITE" id="PS50883"/>
    </source>
</evidence>
<dbReference type="AlphaFoldDB" id="A0A5B7YHL3"/>
<dbReference type="InterPro" id="IPR029787">
    <property type="entry name" value="Nucleotide_cyclase"/>
</dbReference>
<dbReference type="Gene3D" id="3.20.20.450">
    <property type="entry name" value="EAL domain"/>
    <property type="match status" value="1"/>
</dbReference>
<feature type="domain" description="PAC" evidence="2">
    <location>
        <begin position="348"/>
        <end position="400"/>
    </location>
</feature>
<dbReference type="SUPFAM" id="SSF141868">
    <property type="entry name" value="EAL domain-like"/>
    <property type="match status" value="1"/>
</dbReference>
<dbReference type="InterPro" id="IPR052155">
    <property type="entry name" value="Biofilm_reg_signaling"/>
</dbReference>
<dbReference type="SMART" id="SM00267">
    <property type="entry name" value="GGDEF"/>
    <property type="match status" value="1"/>
</dbReference>
<dbReference type="Pfam" id="PF13426">
    <property type="entry name" value="PAS_9"/>
    <property type="match status" value="2"/>
</dbReference>
<dbReference type="Pfam" id="PF00990">
    <property type="entry name" value="GGDEF"/>
    <property type="match status" value="1"/>
</dbReference>
<dbReference type="InterPro" id="IPR035965">
    <property type="entry name" value="PAS-like_dom_sf"/>
</dbReference>
<name>A0A5B7YHL3_9ALTE</name>
<dbReference type="SUPFAM" id="SSF55073">
    <property type="entry name" value="Nucleotide cyclase"/>
    <property type="match status" value="1"/>
</dbReference>
<dbReference type="InterPro" id="IPR000700">
    <property type="entry name" value="PAS-assoc_C"/>
</dbReference>
<reference evidence="5 6" key="1">
    <citation type="submission" date="2019-04" db="EMBL/GenBank/DDBJ databases">
        <title>Salinimonas iocasae sp. nov., a halophilic bacterium isolated from the outer tube casing of tubeworms in Okinawa Trough.</title>
        <authorList>
            <person name="Zhang H."/>
            <person name="Wang H."/>
            <person name="Li C."/>
        </authorList>
    </citation>
    <scope>NUCLEOTIDE SEQUENCE [LARGE SCALE GENOMIC DNA]</scope>
    <source>
        <strain evidence="5 6">KX18D6</strain>
    </source>
</reference>
<dbReference type="OrthoDB" id="6341453at2"/>
<proteinExistence type="predicted"/>
<dbReference type="Proteomes" id="UP000304912">
    <property type="component" value="Chromosome"/>
</dbReference>
<feature type="domain" description="PAS" evidence="1">
    <location>
        <begin position="278"/>
        <end position="329"/>
    </location>
</feature>
<dbReference type="CDD" id="cd00130">
    <property type="entry name" value="PAS"/>
    <property type="match status" value="1"/>
</dbReference>
<dbReference type="NCBIfam" id="TIGR00229">
    <property type="entry name" value="sensory_box"/>
    <property type="match status" value="2"/>
</dbReference>
<dbReference type="PANTHER" id="PTHR44757">
    <property type="entry name" value="DIGUANYLATE CYCLASE DGCP"/>
    <property type="match status" value="1"/>
</dbReference>
<dbReference type="CDD" id="cd01948">
    <property type="entry name" value="EAL"/>
    <property type="match status" value="1"/>
</dbReference>
<dbReference type="EMBL" id="CP039852">
    <property type="protein sequence ID" value="QCZ93959.1"/>
    <property type="molecule type" value="Genomic_DNA"/>
</dbReference>
<feature type="domain" description="GGDEF" evidence="4">
    <location>
        <begin position="432"/>
        <end position="571"/>
    </location>
</feature>
<accession>A0A5B7YHL3</accession>
<dbReference type="SUPFAM" id="SSF55785">
    <property type="entry name" value="PYP-like sensor domain (PAS domain)"/>
    <property type="match status" value="2"/>
</dbReference>
<dbReference type="PROSITE" id="PS50113">
    <property type="entry name" value="PAC"/>
    <property type="match status" value="1"/>
</dbReference>
<dbReference type="InterPro" id="IPR001633">
    <property type="entry name" value="EAL_dom"/>
</dbReference>
<dbReference type="InterPro" id="IPR001610">
    <property type="entry name" value="PAC"/>
</dbReference>
<evidence type="ECO:0000259" key="2">
    <source>
        <dbReference type="PROSITE" id="PS50113"/>
    </source>
</evidence>
<evidence type="ECO:0000313" key="5">
    <source>
        <dbReference type="EMBL" id="QCZ93959.1"/>
    </source>
</evidence>
<organism evidence="5 6">
    <name type="scientific">Salinimonas iocasae</name>
    <dbReference type="NCBI Taxonomy" id="2572577"/>
    <lineage>
        <taxon>Bacteria</taxon>
        <taxon>Pseudomonadati</taxon>
        <taxon>Pseudomonadota</taxon>
        <taxon>Gammaproteobacteria</taxon>
        <taxon>Alteromonadales</taxon>
        <taxon>Alteromonadaceae</taxon>
        <taxon>Alteromonas/Salinimonas group</taxon>
        <taxon>Salinimonas</taxon>
    </lineage>
</organism>
<dbReference type="KEGG" id="salk:FBQ74_10915"/>
<keyword evidence="6" id="KW-1185">Reference proteome</keyword>
<evidence type="ECO:0000259" key="1">
    <source>
        <dbReference type="PROSITE" id="PS50112"/>
    </source>
</evidence>
<evidence type="ECO:0000259" key="4">
    <source>
        <dbReference type="PROSITE" id="PS50887"/>
    </source>
</evidence>
<dbReference type="InterPro" id="IPR035919">
    <property type="entry name" value="EAL_sf"/>
</dbReference>
<dbReference type="SMART" id="SM00052">
    <property type="entry name" value="EAL"/>
    <property type="match status" value="1"/>
</dbReference>
<dbReference type="SMART" id="SM00091">
    <property type="entry name" value="PAS"/>
    <property type="match status" value="1"/>
</dbReference>
<dbReference type="Gene3D" id="3.30.450.20">
    <property type="entry name" value="PAS domain"/>
    <property type="match status" value="2"/>
</dbReference>
<dbReference type="NCBIfam" id="TIGR00254">
    <property type="entry name" value="GGDEF"/>
    <property type="match status" value="1"/>
</dbReference>
<sequence>MDNWLWPKGDKPVSSQASRRIIKKPGYKARIATVVSVIRENEDVTAVHVFCCDDDGVVPVSEEVGSSEAEMVARSFSQRGSALCSHIEYVVAANTTWAICPVNLASSSLLIICHLVEAELTERTRQIIRLSADSMHELHRTFGELGHEKAVRHPAILENISAKTQTGGWEYLVEDKSIHWSQQTYRLFGFQGNNVVSLHRSLATFPDVSRQQIQALIKQVRAQNTSRQLEVPFFTGAGKQRWAKLTASPGPSGVGHSIVGTISDITEQQRLSDTQHNFTAYFRTILDNLNDAIFTVDDEGTIITVNMAVERIFGYAAEHYIGTDIADLVPDLFAAQSTIEALVGTVDASQEHQLYGARGDGQQFPIELSVTPIVQDGHQQYVIIVSDITERKEASDNIYRMAFFDDITGLPNLKSFERDVKGLIRQARDRGQDLYCLMFDVDKFSHFNLTFGKDIGDFILKILARRIESHVPALFNAYRGHADRFFLVFSAPFNANDSAIEEMRNEAEWKLQRDVLADITLHDHLHPISASVSSALIEGNLATYEKIVGILEFGRNRAKGQGLAGKIAFDRRAFSDYERHHFIAKAFAQAFENDEFYLVLQPQFDERGDVVCSEALLRWDQPDLGAVNPGEFIPIAEESDVIVDIGYWVLEEACRILAHCRQQGMLTRIAVNISGRHIARPDFADKLMDIVKRWHIEPEQLQLEITETTVVSGISIVRERMEMLAAFGFRFSIDDFGTGYSSLSYLKELPISELKIDRYFVDEINFSNEEVPIVNTIIDMADAMGVSTVAEGIENDIQLRYLTARGCHVFQGFHLSRPIMKDAWMTLLKGRKAG</sequence>
<feature type="domain" description="EAL" evidence="3">
    <location>
        <begin position="580"/>
        <end position="832"/>
    </location>
</feature>
<dbReference type="PROSITE" id="PS50883">
    <property type="entry name" value="EAL"/>
    <property type="match status" value="1"/>
</dbReference>
<evidence type="ECO:0000313" key="6">
    <source>
        <dbReference type="Proteomes" id="UP000304912"/>
    </source>
</evidence>
<dbReference type="CDD" id="cd01949">
    <property type="entry name" value="GGDEF"/>
    <property type="match status" value="1"/>
</dbReference>
<dbReference type="PROSITE" id="PS50887">
    <property type="entry name" value="GGDEF"/>
    <property type="match status" value="1"/>
</dbReference>
<dbReference type="PROSITE" id="PS50112">
    <property type="entry name" value="PAS"/>
    <property type="match status" value="1"/>
</dbReference>
<dbReference type="Gene3D" id="3.30.70.270">
    <property type="match status" value="1"/>
</dbReference>
<dbReference type="InterPro" id="IPR000160">
    <property type="entry name" value="GGDEF_dom"/>
</dbReference>
<dbReference type="Pfam" id="PF00563">
    <property type="entry name" value="EAL"/>
    <property type="match status" value="1"/>
</dbReference>
<dbReference type="SMART" id="SM00086">
    <property type="entry name" value="PAC"/>
    <property type="match status" value="2"/>
</dbReference>
<dbReference type="InterPro" id="IPR043128">
    <property type="entry name" value="Rev_trsase/Diguanyl_cyclase"/>
</dbReference>
<protein>
    <submittedName>
        <fullName evidence="5">EAL domain-containing protein</fullName>
    </submittedName>
</protein>
<dbReference type="InterPro" id="IPR000014">
    <property type="entry name" value="PAS"/>
</dbReference>
<dbReference type="PANTHER" id="PTHR44757:SF2">
    <property type="entry name" value="BIOFILM ARCHITECTURE MAINTENANCE PROTEIN MBAA"/>
    <property type="match status" value="1"/>
</dbReference>